<dbReference type="SUPFAM" id="SSF52518">
    <property type="entry name" value="Thiamin diphosphate-binding fold (THDP-binding)"/>
    <property type="match status" value="1"/>
</dbReference>
<evidence type="ECO:0000256" key="1">
    <source>
        <dbReference type="ARBA" id="ARBA00001964"/>
    </source>
</evidence>
<dbReference type="InterPro" id="IPR029061">
    <property type="entry name" value="THDP-binding"/>
</dbReference>
<evidence type="ECO:0000256" key="3">
    <source>
        <dbReference type="ARBA" id="ARBA00022946"/>
    </source>
</evidence>
<comment type="similarity">
    <text evidence="2">Belongs to the alpha-ketoglutarate dehydrogenase family.</text>
</comment>
<feature type="non-terminal residue" evidence="7">
    <location>
        <position position="1"/>
    </location>
</feature>
<organism evidence="7 8">
    <name type="scientific">Rotaria sordida</name>
    <dbReference type="NCBI Taxonomy" id="392033"/>
    <lineage>
        <taxon>Eukaryota</taxon>
        <taxon>Metazoa</taxon>
        <taxon>Spiralia</taxon>
        <taxon>Gnathifera</taxon>
        <taxon>Rotifera</taxon>
        <taxon>Eurotatoria</taxon>
        <taxon>Bdelloidea</taxon>
        <taxon>Philodinida</taxon>
        <taxon>Philodinidae</taxon>
        <taxon>Rotaria</taxon>
    </lineage>
</organism>
<dbReference type="GO" id="GO:0030976">
    <property type="term" value="F:thiamine pyrophosphate binding"/>
    <property type="evidence" value="ECO:0007669"/>
    <property type="project" value="InterPro"/>
</dbReference>
<dbReference type="AlphaFoldDB" id="A0A820F4X9"/>
<evidence type="ECO:0000256" key="2">
    <source>
        <dbReference type="ARBA" id="ARBA00006936"/>
    </source>
</evidence>
<keyword evidence="3" id="KW-0809">Transit peptide</keyword>
<accession>A0A820F4X9</accession>
<feature type="domain" description="Dehydrogenase E1 component" evidence="6">
    <location>
        <begin position="2"/>
        <end position="53"/>
    </location>
</feature>
<evidence type="ECO:0000313" key="8">
    <source>
        <dbReference type="Proteomes" id="UP000663823"/>
    </source>
</evidence>
<dbReference type="PANTHER" id="PTHR23152:SF4">
    <property type="entry name" value="2-OXOADIPATE DEHYDROGENASE COMPLEX COMPONENT E1"/>
    <property type="match status" value="1"/>
</dbReference>
<dbReference type="Pfam" id="PF00676">
    <property type="entry name" value="E1_dh"/>
    <property type="match status" value="1"/>
</dbReference>
<proteinExistence type="inferred from homology"/>
<dbReference type="EMBL" id="CAJOAX010034478">
    <property type="protein sequence ID" value="CAF4258793.1"/>
    <property type="molecule type" value="Genomic_DNA"/>
</dbReference>
<evidence type="ECO:0000256" key="4">
    <source>
        <dbReference type="ARBA" id="ARBA00023002"/>
    </source>
</evidence>
<dbReference type="InterPro" id="IPR011603">
    <property type="entry name" value="2oxoglutarate_DH_E1"/>
</dbReference>
<gene>
    <name evidence="7" type="ORF">OTI717_LOCUS40690</name>
</gene>
<name>A0A820F4X9_9BILA</name>
<reference evidence="7" key="1">
    <citation type="submission" date="2021-02" db="EMBL/GenBank/DDBJ databases">
        <authorList>
            <person name="Nowell W R."/>
        </authorList>
    </citation>
    <scope>NUCLEOTIDE SEQUENCE</scope>
</reference>
<keyword evidence="4" id="KW-0560">Oxidoreductase</keyword>
<dbReference type="Proteomes" id="UP000663823">
    <property type="component" value="Unassembled WGS sequence"/>
</dbReference>
<dbReference type="Gene3D" id="3.40.50.970">
    <property type="match status" value="1"/>
</dbReference>
<comment type="cofactor">
    <cofactor evidence="1">
        <name>thiamine diphosphate</name>
        <dbReference type="ChEBI" id="CHEBI:58937"/>
    </cofactor>
</comment>
<evidence type="ECO:0000313" key="7">
    <source>
        <dbReference type="EMBL" id="CAF4258793.1"/>
    </source>
</evidence>
<dbReference type="PANTHER" id="PTHR23152">
    <property type="entry name" value="2-OXOGLUTARATE DEHYDROGENASE"/>
    <property type="match status" value="1"/>
</dbReference>
<sequence length="56" mass="6017">DKALCIQVHGDASFAGQGIIPETFQLSHLPNYSVGGSIHLVTNNQIGYTTPQHLAR</sequence>
<dbReference type="GO" id="GO:0016624">
    <property type="term" value="F:oxidoreductase activity, acting on the aldehyde or oxo group of donors, disulfide as acceptor"/>
    <property type="evidence" value="ECO:0007669"/>
    <property type="project" value="InterPro"/>
</dbReference>
<dbReference type="InterPro" id="IPR001017">
    <property type="entry name" value="DH_E1"/>
</dbReference>
<comment type="caution">
    <text evidence="7">The sequence shown here is derived from an EMBL/GenBank/DDBJ whole genome shotgun (WGS) entry which is preliminary data.</text>
</comment>
<protein>
    <recommendedName>
        <fullName evidence="6">Dehydrogenase E1 component domain-containing protein</fullName>
    </recommendedName>
</protein>
<keyword evidence="5" id="KW-0786">Thiamine pyrophosphate</keyword>
<evidence type="ECO:0000259" key="6">
    <source>
        <dbReference type="Pfam" id="PF00676"/>
    </source>
</evidence>
<evidence type="ECO:0000256" key="5">
    <source>
        <dbReference type="ARBA" id="ARBA00023052"/>
    </source>
</evidence>